<organism evidence="1">
    <name type="scientific">Tectiviridae sp</name>
    <dbReference type="NCBI Taxonomy" id="2831614"/>
    <lineage>
        <taxon>Viruses</taxon>
        <taxon>Varidnaviria</taxon>
        <taxon>Bamfordvirae</taxon>
        <taxon>Preplasmiviricota</taxon>
        <taxon>Prepoliviricotina</taxon>
        <taxon>Tectiliviricetes</taxon>
        <taxon>Kalamavirales</taxon>
        <taxon>Tectiviridae</taxon>
    </lineage>
</organism>
<dbReference type="EMBL" id="BK031033">
    <property type="protein sequence ID" value="DAI59068.1"/>
    <property type="molecule type" value="Genomic_DNA"/>
</dbReference>
<protein>
    <submittedName>
        <fullName evidence="1">Uncharacterized protein</fullName>
    </submittedName>
</protein>
<reference evidence="1" key="1">
    <citation type="journal article" date="2021" name="Proc. Natl. Acad. Sci. U.S.A.">
        <title>A Catalog of Tens of Thousands of Viruses from Human Metagenomes Reveals Hidden Associations with Chronic Diseases.</title>
        <authorList>
            <person name="Tisza M.J."/>
            <person name="Buck C.B."/>
        </authorList>
    </citation>
    <scope>NUCLEOTIDE SEQUENCE</scope>
    <source>
        <strain evidence="1">Ct3cV12</strain>
    </source>
</reference>
<sequence length="101" mass="11318">MFDIKRNYQQFLNFMGLKAKTKTAVIPDPKLMIGSAESLAPQSVLIYKDMTNASYNILTKQLNQIDETKAQYGISDGEFSPDDFVQNTFYLGEPTSASGCY</sequence>
<evidence type="ECO:0000313" key="1">
    <source>
        <dbReference type="EMBL" id="DAI59068.1"/>
    </source>
</evidence>
<accession>A0A8S5VYB3</accession>
<name>A0A8S5VYB3_9VIRU</name>
<proteinExistence type="predicted"/>